<keyword evidence="5" id="KW-1185">Reference proteome</keyword>
<feature type="signal peptide" evidence="2">
    <location>
        <begin position="1"/>
        <end position="19"/>
    </location>
</feature>
<comment type="caution">
    <text evidence="4">The sequence shown here is derived from an EMBL/GenBank/DDBJ whole genome shotgun (WGS) entry which is preliminary data.</text>
</comment>
<dbReference type="RefSeq" id="WP_119607329.1">
    <property type="nucleotide sequence ID" value="NZ_QXFH01000070.1"/>
</dbReference>
<accession>A0A3A1N8C5</accession>
<evidence type="ECO:0000313" key="4">
    <source>
        <dbReference type="EMBL" id="RIV35101.1"/>
    </source>
</evidence>
<dbReference type="EMBL" id="QXFH01000070">
    <property type="protein sequence ID" value="RIV35101.1"/>
    <property type="molecule type" value="Genomic_DNA"/>
</dbReference>
<dbReference type="AlphaFoldDB" id="A0A3A1N8C5"/>
<dbReference type="Gene3D" id="2.60.40.4070">
    <property type="match status" value="1"/>
</dbReference>
<evidence type="ECO:0000313" key="5">
    <source>
        <dbReference type="Proteomes" id="UP000266067"/>
    </source>
</evidence>
<reference evidence="4 5" key="1">
    <citation type="submission" date="2018-08" db="EMBL/GenBank/DDBJ databases">
        <title>Proposal of Muricauda 72 sp.nov. and Muricauda NH166 sp.nov., isolated from seawater.</title>
        <authorList>
            <person name="Cheng H."/>
            <person name="Wu Y.-H."/>
            <person name="Guo L.-L."/>
            <person name="Xu X.-W."/>
        </authorList>
    </citation>
    <scope>NUCLEOTIDE SEQUENCE [LARGE SCALE GENOMIC DNA]</scope>
    <source>
        <strain evidence="4 5">KCTC 22173</strain>
    </source>
</reference>
<name>A0A3A1N8C5_9FLAO</name>
<dbReference type="OrthoDB" id="9757809at2"/>
<protein>
    <submittedName>
        <fullName evidence="4">Glycosyl hydrolase</fullName>
    </submittedName>
</protein>
<dbReference type="Proteomes" id="UP000266067">
    <property type="component" value="Unassembled WGS sequence"/>
</dbReference>
<dbReference type="PANTHER" id="PTHR43739">
    <property type="entry name" value="XYLOGLUCANASE (EUROFUNG)"/>
    <property type="match status" value="1"/>
</dbReference>
<evidence type="ECO:0000259" key="3">
    <source>
        <dbReference type="Pfam" id="PF15902"/>
    </source>
</evidence>
<sequence length="1041" mass="114893">MKKGLLLLLITLFGTSAFAQTANEYFEPMKFRNIGPFRGGRSVTASGVVGDPLTYYMGTTGGGLWKTANAGGQWENISDGFFEMGSVGAVSVSQSNPNIVYCGMGEHAPRGVMTSYGDGMYKSNDAGKTWIKLGLEKTQHISRIVIHPTNPDIVYVAAQGALYAPNEERGVYRSMDGGKSWEKILYVDEGTGAVELSMDANNPLVLYAAMWEHQRKPNKVISGGPGSGLYKSTDGGDTWKEMTKGLPEEKGKMAISVSPANSNKVYALIESDSNQDKGGLFVSNDAGDSWHMVSGDNRLVQRAWYYIEVFTDPNNENTVYVLSAPMMRSEDGGKTWKTISVPHGDTHDLWFNPNDSKNMVMANDGGATITFDYGKTWTPLDNMPTAQFYRINTDNLFPYNIYGGQQDNTSVKIASLSVGRWSIGREDWHYSAGGESAFLAFDPDDPRYVMGGSYLGTIELLDMESKMSSKVMAAPIQYLGRDARDMKYLYNWNAPVIWSKHEPGTFYHGAQLVLRTRDNGVTWEEISPDLTRDQDELQGKGGGPYTNEAVGAENYGTLAYIIESPHEKGVLITGSDDGLVHITQNGGESWENITPKGLKECLVNAIEVSPHDPGTIYIATTRYKFNDYTPGLYKSADYGKSWTNISEGIPYGAFTRVVREDEDQKGLLYAGTEKGLYVSWNDGKKWEPLQLNLPKTPITDLKVHQGDLIVATSGRSFWILDNITTLSQYKGDAKALQIYKPEEAIHGNWGSQLNSTSKSVTGTSSFEGVNPANGMVIYYNLPEKMDSTEVTMEILNSQGKLVRSFTSKKDEDYIPNNGGGAPPAPVLGADKGLNRFVWDLKTAIVPGVPGVYIEANFTGHKVSPGNYTINLTAGGETVSTQGAVVPTPGTNVTSERFAEYDAIMNDFEAKLTEMHNKVNKLKEVQGILEKLLKDLDNDDLKKEGQVLLDKLKVWDEDMVQRKSQAYDDVENFPNKFTAEYLFVMNHSNSALPQINQPSKDRKAELDAQWVGLKQRAEVLMNTEIPNFNAKLWENGIGAIRM</sequence>
<feature type="domain" description="Sortilin N-terminal" evidence="3">
    <location>
        <begin position="280"/>
        <end position="386"/>
    </location>
</feature>
<evidence type="ECO:0000256" key="2">
    <source>
        <dbReference type="SAM" id="SignalP"/>
    </source>
</evidence>
<gene>
    <name evidence="4" type="ORF">D2V08_06990</name>
</gene>
<dbReference type="Pfam" id="PF15902">
    <property type="entry name" value="Sortilin-Vps10"/>
    <property type="match status" value="2"/>
</dbReference>
<dbReference type="InterPro" id="IPR031778">
    <property type="entry name" value="Sortilin_N"/>
</dbReference>
<feature type="chain" id="PRO_5017375843" evidence="2">
    <location>
        <begin position="20"/>
        <end position="1041"/>
    </location>
</feature>
<dbReference type="GO" id="GO:0010411">
    <property type="term" value="P:xyloglucan metabolic process"/>
    <property type="evidence" value="ECO:0007669"/>
    <property type="project" value="TreeGrafter"/>
</dbReference>
<dbReference type="PANTHER" id="PTHR43739:SF5">
    <property type="entry name" value="EXO-ALPHA-SIALIDASE"/>
    <property type="match status" value="1"/>
</dbReference>
<feature type="domain" description="Sortilin N-terminal" evidence="3">
    <location>
        <begin position="120"/>
        <end position="246"/>
    </location>
</feature>
<dbReference type="SUPFAM" id="SSF110296">
    <property type="entry name" value="Oligoxyloglucan reducing end-specific cellobiohydrolase"/>
    <property type="match status" value="1"/>
</dbReference>
<keyword evidence="4" id="KW-0378">Hydrolase</keyword>
<dbReference type="Gene3D" id="2.130.10.10">
    <property type="entry name" value="YVTN repeat-like/Quinoprotein amine dehydrogenase"/>
    <property type="match status" value="3"/>
</dbReference>
<dbReference type="InterPro" id="IPR036278">
    <property type="entry name" value="Sialidase_sf"/>
</dbReference>
<evidence type="ECO:0000256" key="1">
    <source>
        <dbReference type="ARBA" id="ARBA00022737"/>
    </source>
</evidence>
<dbReference type="CDD" id="cd15482">
    <property type="entry name" value="Sialidase_non-viral"/>
    <property type="match status" value="3"/>
</dbReference>
<proteinExistence type="predicted"/>
<dbReference type="InterPro" id="IPR002860">
    <property type="entry name" value="BNR_rpt"/>
</dbReference>
<organism evidence="4 5">
    <name type="scientific">Flagellimonas lutimaris</name>
    <dbReference type="NCBI Taxonomy" id="475082"/>
    <lineage>
        <taxon>Bacteria</taxon>
        <taxon>Pseudomonadati</taxon>
        <taxon>Bacteroidota</taxon>
        <taxon>Flavobacteriia</taxon>
        <taxon>Flavobacteriales</taxon>
        <taxon>Flavobacteriaceae</taxon>
        <taxon>Flagellimonas</taxon>
    </lineage>
</organism>
<dbReference type="InterPro" id="IPR052025">
    <property type="entry name" value="Xyloglucanase_GH74"/>
</dbReference>
<dbReference type="GO" id="GO:0016787">
    <property type="term" value="F:hydrolase activity"/>
    <property type="evidence" value="ECO:0007669"/>
    <property type="project" value="UniProtKB-KW"/>
</dbReference>
<dbReference type="Pfam" id="PF15899">
    <property type="entry name" value="BNR_6"/>
    <property type="match status" value="1"/>
</dbReference>
<dbReference type="InterPro" id="IPR015943">
    <property type="entry name" value="WD40/YVTN_repeat-like_dom_sf"/>
</dbReference>
<dbReference type="SUPFAM" id="SSF50939">
    <property type="entry name" value="Sialidases"/>
    <property type="match status" value="2"/>
</dbReference>
<keyword evidence="1" id="KW-0677">Repeat</keyword>
<keyword evidence="2" id="KW-0732">Signal</keyword>